<dbReference type="SUPFAM" id="SSF74650">
    <property type="entry name" value="Galactose mutarotase-like"/>
    <property type="match status" value="1"/>
</dbReference>
<dbReference type="PATRIC" id="fig|1614.7.peg.23"/>
<dbReference type="PANTHER" id="PTHR11122">
    <property type="entry name" value="APOSPORY-ASSOCIATED PROTEIN C-RELATED"/>
    <property type="match status" value="1"/>
</dbReference>
<dbReference type="InterPro" id="IPR008183">
    <property type="entry name" value="Aldose_1/G6P_1-epimerase"/>
</dbReference>
<protein>
    <submittedName>
        <fullName evidence="1">LacX protein, plasmid</fullName>
    </submittedName>
</protein>
<name>A0A0C1M7X2_9LACO</name>
<dbReference type="GO" id="GO:0016853">
    <property type="term" value="F:isomerase activity"/>
    <property type="evidence" value="ECO:0007669"/>
    <property type="project" value="InterPro"/>
</dbReference>
<dbReference type="GeneID" id="74912739"/>
<evidence type="ECO:0000313" key="2">
    <source>
        <dbReference type="Proteomes" id="UP000031397"/>
    </source>
</evidence>
<dbReference type="EMBL" id="JOJZ01000007">
    <property type="protein sequence ID" value="KID42579.1"/>
    <property type="molecule type" value="Genomic_DNA"/>
</dbReference>
<reference evidence="1 2" key="1">
    <citation type="submission" date="2014-06" db="EMBL/GenBank/DDBJ databases">
        <title>Functional and comparative genomic analyses of the Drosophila gut microbiota identify candidate symbiosis factors.</title>
        <authorList>
            <person name="Newell P.D."/>
            <person name="Chaston J.M."/>
            <person name="Douglas A.E."/>
        </authorList>
    </citation>
    <scope>NUCLEOTIDE SEQUENCE [LARGE SCALE GENOMIC DNA]</scope>
    <source>
        <strain evidence="1 2">DmCS_002</strain>
    </source>
</reference>
<dbReference type="InterPro" id="IPR037481">
    <property type="entry name" value="LacX"/>
</dbReference>
<dbReference type="GO" id="GO:0005975">
    <property type="term" value="P:carbohydrate metabolic process"/>
    <property type="evidence" value="ECO:0007669"/>
    <property type="project" value="InterPro"/>
</dbReference>
<dbReference type="GO" id="GO:0030246">
    <property type="term" value="F:carbohydrate binding"/>
    <property type="evidence" value="ECO:0007669"/>
    <property type="project" value="InterPro"/>
</dbReference>
<dbReference type="CDD" id="cd09024">
    <property type="entry name" value="Aldose_epim_lacX"/>
    <property type="match status" value="1"/>
</dbReference>
<evidence type="ECO:0000313" key="1">
    <source>
        <dbReference type="EMBL" id="KID42579.1"/>
    </source>
</evidence>
<dbReference type="Proteomes" id="UP000031397">
    <property type="component" value="Unassembled WGS sequence"/>
</dbReference>
<proteinExistence type="predicted"/>
<dbReference type="InterPro" id="IPR011013">
    <property type="entry name" value="Gal_mutarotase_sf_dom"/>
</dbReference>
<sequence>MPVTLKNDYLTVKINQKGAEIVSVKDQKGTEYIWGANKEYWKRHAPILFPIVGRLQDDDYIYDGNSYHMYQHGFARDSEFEIESHNKTEVNFMLHSNAATRKIYPFNFNLSIHYELDEHTIAVEMVVENINPDPMYFSLGAHPGFNVPLFPKRETFDDYSVSVAPKHDYKIVRIDQNGYSNIKHPVEKTLDNPLQLKRDLFKHDAKVLDVSDNEQTTVMLQSDVTDHGVALTAYDCKYIGIWSTYPKEAPFVCLEPWWGIADEEESTGFLKDKADISKLDPNESLNANFDITFF</sequence>
<organism evidence="1 2">
    <name type="scientific">Fructilactobacillus fructivorans</name>
    <dbReference type="NCBI Taxonomy" id="1614"/>
    <lineage>
        <taxon>Bacteria</taxon>
        <taxon>Bacillati</taxon>
        <taxon>Bacillota</taxon>
        <taxon>Bacilli</taxon>
        <taxon>Lactobacillales</taxon>
        <taxon>Lactobacillaceae</taxon>
        <taxon>Fructilactobacillus</taxon>
    </lineage>
</organism>
<gene>
    <name evidence="1" type="ORF">LfDm3_0031</name>
</gene>
<dbReference type="OrthoDB" id="9795355at2"/>
<accession>A0A0C1M7X2</accession>
<dbReference type="Gene3D" id="2.70.98.10">
    <property type="match status" value="1"/>
</dbReference>
<dbReference type="Pfam" id="PF01263">
    <property type="entry name" value="Aldose_epim"/>
    <property type="match status" value="1"/>
</dbReference>
<dbReference type="InterPro" id="IPR014718">
    <property type="entry name" value="GH-type_carb-bd"/>
</dbReference>
<keyword evidence="2" id="KW-1185">Reference proteome</keyword>
<dbReference type="PANTHER" id="PTHR11122:SF13">
    <property type="entry name" value="GLUCOSE-6-PHOSPHATE 1-EPIMERASE"/>
    <property type="match status" value="1"/>
</dbReference>
<comment type="caution">
    <text evidence="1">The sequence shown here is derived from an EMBL/GenBank/DDBJ whole genome shotgun (WGS) entry which is preliminary data.</text>
</comment>
<dbReference type="RefSeq" id="WP_039142832.1">
    <property type="nucleotide sequence ID" value="NZ_JOJZ01000007.1"/>
</dbReference>
<dbReference type="AlphaFoldDB" id="A0A0C1M7X2"/>